<evidence type="ECO:0000259" key="3">
    <source>
        <dbReference type="PROSITE" id="PS01031"/>
    </source>
</evidence>
<comment type="similarity">
    <text evidence="1 2">Belongs to the small heat shock protein (HSP20) family.</text>
</comment>
<name>A0ABV7C0J5_9PROT</name>
<dbReference type="PANTHER" id="PTHR11527">
    <property type="entry name" value="HEAT-SHOCK PROTEIN 20 FAMILY MEMBER"/>
    <property type="match status" value="1"/>
</dbReference>
<proteinExistence type="inferred from homology"/>
<evidence type="ECO:0000256" key="2">
    <source>
        <dbReference type="RuleBase" id="RU003616"/>
    </source>
</evidence>
<accession>A0ABV7C0J5</accession>
<organism evidence="4 5">
    <name type="scientific">Falsiroseomonas tokyonensis</name>
    <dbReference type="NCBI Taxonomy" id="430521"/>
    <lineage>
        <taxon>Bacteria</taxon>
        <taxon>Pseudomonadati</taxon>
        <taxon>Pseudomonadota</taxon>
        <taxon>Alphaproteobacteria</taxon>
        <taxon>Acetobacterales</taxon>
        <taxon>Roseomonadaceae</taxon>
        <taxon>Falsiroseomonas</taxon>
    </lineage>
</organism>
<feature type="domain" description="SHSP" evidence="3">
    <location>
        <begin position="68"/>
        <end position="182"/>
    </location>
</feature>
<evidence type="ECO:0000313" key="5">
    <source>
        <dbReference type="Proteomes" id="UP001595420"/>
    </source>
</evidence>
<evidence type="ECO:0000313" key="4">
    <source>
        <dbReference type="EMBL" id="MFC3003506.1"/>
    </source>
</evidence>
<dbReference type="InterPro" id="IPR031107">
    <property type="entry name" value="Small_HSP"/>
</dbReference>
<dbReference type="Proteomes" id="UP001595420">
    <property type="component" value="Unassembled WGS sequence"/>
</dbReference>
<sequence length="183" mass="20227">MREPQSVTNSEQKPAQVGAVRAESLLQPFAALRSEMDRLFDSFWRGIGAGGAARRAEADPQPLWGFESGFGLAVPAIDVLEAEKEFRIKAELPGMDANDVELALSDGVLTIKGEKKDEHEEKTENYRFAERRFGSFRRSFQLPRGIDHARVAASFDKGVLTVTLPKTADAAAQQRRIDIKQGP</sequence>
<protein>
    <submittedName>
        <fullName evidence="4">Hsp20/alpha crystallin family protein</fullName>
    </submittedName>
</protein>
<dbReference type="PROSITE" id="PS01031">
    <property type="entry name" value="SHSP"/>
    <property type="match status" value="1"/>
</dbReference>
<dbReference type="Pfam" id="PF00011">
    <property type="entry name" value="HSP20"/>
    <property type="match status" value="1"/>
</dbReference>
<dbReference type="CDD" id="cd06464">
    <property type="entry name" value="ACD_sHsps-like"/>
    <property type="match status" value="1"/>
</dbReference>
<reference evidence="5" key="1">
    <citation type="journal article" date="2019" name="Int. J. Syst. Evol. Microbiol.">
        <title>The Global Catalogue of Microorganisms (GCM) 10K type strain sequencing project: providing services to taxonomists for standard genome sequencing and annotation.</title>
        <authorList>
            <consortium name="The Broad Institute Genomics Platform"/>
            <consortium name="The Broad Institute Genome Sequencing Center for Infectious Disease"/>
            <person name="Wu L."/>
            <person name="Ma J."/>
        </authorList>
    </citation>
    <scope>NUCLEOTIDE SEQUENCE [LARGE SCALE GENOMIC DNA]</scope>
    <source>
        <strain evidence="5">CGMCC 1.16855</strain>
    </source>
</reference>
<dbReference type="InterPro" id="IPR002068">
    <property type="entry name" value="A-crystallin/Hsp20_dom"/>
</dbReference>
<keyword evidence="5" id="KW-1185">Reference proteome</keyword>
<comment type="caution">
    <text evidence="4">The sequence shown here is derived from an EMBL/GenBank/DDBJ whole genome shotgun (WGS) entry which is preliminary data.</text>
</comment>
<evidence type="ECO:0000256" key="1">
    <source>
        <dbReference type="PROSITE-ProRule" id="PRU00285"/>
    </source>
</evidence>
<dbReference type="EMBL" id="JBHRSB010000012">
    <property type="protein sequence ID" value="MFC3003506.1"/>
    <property type="molecule type" value="Genomic_DNA"/>
</dbReference>
<gene>
    <name evidence="4" type="ORF">ACFOD3_26670</name>
</gene>
<dbReference type="RefSeq" id="WP_216839962.1">
    <property type="nucleotide sequence ID" value="NZ_JAFNJS010000012.1"/>
</dbReference>